<keyword evidence="2" id="KW-0285">Flavoprotein</keyword>
<keyword evidence="8" id="KW-1185">Reference proteome</keyword>
<evidence type="ECO:0000313" key="7">
    <source>
        <dbReference type="EMBL" id="KAJ3477725.1"/>
    </source>
</evidence>
<dbReference type="PANTHER" id="PTHR42973:SF13">
    <property type="entry name" value="FAD-BINDING PCMH-TYPE DOMAIN-CONTAINING PROTEIN"/>
    <property type="match status" value="1"/>
</dbReference>
<dbReference type="SUPFAM" id="SSF56176">
    <property type="entry name" value="FAD-binding/transporter-associated domain-like"/>
    <property type="match status" value="1"/>
</dbReference>
<keyword evidence="3" id="KW-0274">FAD</keyword>
<dbReference type="InterPro" id="IPR006094">
    <property type="entry name" value="Oxid_FAD_bind_N"/>
</dbReference>
<dbReference type="GO" id="GO:0016491">
    <property type="term" value="F:oxidoreductase activity"/>
    <property type="evidence" value="ECO:0007669"/>
    <property type="project" value="UniProtKB-KW"/>
</dbReference>
<sequence>MFSLVCIALLSTFYVHAVADESVRRTGNDPKVLPSCQEIALAISPASAVFMPGVPHSPFRVLLAGVELGAIGSSNYSYDIEHYLFSSTEDSVCSIEPGSVEDLSKTIQIIAKNRVPFAVKGGGHATNPEFSSTCGIHIAMSRFREINYNSTGQTVELGAGLLWDDVYVALEPYGVIPPGARAPGVGVAGFTLGGGKWVSWLANEHGLAMDSVLEYDLVLPNGTFVSVTQDSSPDLFFGLKGGFLFISTDYLDQVNAATMKFMSGVDPKASIITNYEYSNGTQSVIIQLFYNGPNPAPGVFDDFLAIPAQLNNLTTQTFPSLIGSSGAQGVVRGRGNTVSSLGYSETFLKASINESTFWGNKLKNQTGFRSLYSIEPFLPSPDSQSPPGSTAFPSPPSLWSPTSITYLWEDASADPLVLSAITKTAKHLTLVSKAEGQDIDSLLLYSNYAIAGTSITRFYGSNVGRLRKIKYKYDPENVMGLAGGWKF</sequence>
<dbReference type="InterPro" id="IPR036318">
    <property type="entry name" value="FAD-bd_PCMH-like_sf"/>
</dbReference>
<accession>A0AAD5UVQ1</accession>
<organism evidence="7 8">
    <name type="scientific">Meripilus lineatus</name>
    <dbReference type="NCBI Taxonomy" id="2056292"/>
    <lineage>
        <taxon>Eukaryota</taxon>
        <taxon>Fungi</taxon>
        <taxon>Dikarya</taxon>
        <taxon>Basidiomycota</taxon>
        <taxon>Agaricomycotina</taxon>
        <taxon>Agaricomycetes</taxon>
        <taxon>Polyporales</taxon>
        <taxon>Meripilaceae</taxon>
        <taxon>Meripilus</taxon>
    </lineage>
</organism>
<gene>
    <name evidence="7" type="ORF">NLI96_g10272</name>
</gene>
<keyword evidence="5" id="KW-0732">Signal</keyword>
<dbReference type="PROSITE" id="PS51387">
    <property type="entry name" value="FAD_PCMH"/>
    <property type="match status" value="1"/>
</dbReference>
<feature type="domain" description="FAD-binding PCMH-type" evidence="6">
    <location>
        <begin position="85"/>
        <end position="264"/>
    </location>
</feature>
<dbReference type="InterPro" id="IPR016166">
    <property type="entry name" value="FAD-bd_PCMH"/>
</dbReference>
<dbReference type="GO" id="GO:0071949">
    <property type="term" value="F:FAD binding"/>
    <property type="evidence" value="ECO:0007669"/>
    <property type="project" value="InterPro"/>
</dbReference>
<evidence type="ECO:0000313" key="8">
    <source>
        <dbReference type="Proteomes" id="UP001212997"/>
    </source>
</evidence>
<dbReference type="EMBL" id="JANAWD010000570">
    <property type="protein sequence ID" value="KAJ3477725.1"/>
    <property type="molecule type" value="Genomic_DNA"/>
</dbReference>
<dbReference type="Pfam" id="PF01565">
    <property type="entry name" value="FAD_binding_4"/>
    <property type="match status" value="1"/>
</dbReference>
<dbReference type="InterPro" id="IPR050416">
    <property type="entry name" value="FAD-linked_Oxidoreductase"/>
</dbReference>
<comment type="similarity">
    <text evidence="1">Belongs to the oxygen-dependent FAD-linked oxidoreductase family.</text>
</comment>
<dbReference type="InterPro" id="IPR016169">
    <property type="entry name" value="FAD-bd_PCMH_sub2"/>
</dbReference>
<name>A0AAD5UVQ1_9APHY</name>
<keyword evidence="4" id="KW-0560">Oxidoreductase</keyword>
<protein>
    <recommendedName>
        <fullName evidence="6">FAD-binding PCMH-type domain-containing protein</fullName>
    </recommendedName>
</protein>
<dbReference type="Gene3D" id="3.30.465.10">
    <property type="match status" value="2"/>
</dbReference>
<dbReference type="Proteomes" id="UP001212997">
    <property type="component" value="Unassembled WGS sequence"/>
</dbReference>
<dbReference type="InterPro" id="IPR012951">
    <property type="entry name" value="BBE"/>
</dbReference>
<reference evidence="7" key="1">
    <citation type="submission" date="2022-07" db="EMBL/GenBank/DDBJ databases">
        <title>Genome Sequence of Physisporinus lineatus.</title>
        <authorList>
            <person name="Buettner E."/>
        </authorList>
    </citation>
    <scope>NUCLEOTIDE SEQUENCE</scope>
    <source>
        <strain evidence="7">VT162</strain>
    </source>
</reference>
<evidence type="ECO:0000256" key="5">
    <source>
        <dbReference type="SAM" id="SignalP"/>
    </source>
</evidence>
<dbReference type="AlphaFoldDB" id="A0AAD5UVQ1"/>
<evidence type="ECO:0000256" key="2">
    <source>
        <dbReference type="ARBA" id="ARBA00022630"/>
    </source>
</evidence>
<feature type="signal peptide" evidence="5">
    <location>
        <begin position="1"/>
        <end position="19"/>
    </location>
</feature>
<dbReference type="Gene3D" id="3.40.462.20">
    <property type="match status" value="1"/>
</dbReference>
<evidence type="ECO:0000256" key="1">
    <source>
        <dbReference type="ARBA" id="ARBA00005466"/>
    </source>
</evidence>
<proteinExistence type="inferred from homology"/>
<evidence type="ECO:0000256" key="4">
    <source>
        <dbReference type="ARBA" id="ARBA00023002"/>
    </source>
</evidence>
<dbReference type="Pfam" id="PF08031">
    <property type="entry name" value="BBE"/>
    <property type="match status" value="1"/>
</dbReference>
<evidence type="ECO:0000259" key="6">
    <source>
        <dbReference type="PROSITE" id="PS51387"/>
    </source>
</evidence>
<evidence type="ECO:0000256" key="3">
    <source>
        <dbReference type="ARBA" id="ARBA00022827"/>
    </source>
</evidence>
<comment type="caution">
    <text evidence="7">The sequence shown here is derived from an EMBL/GenBank/DDBJ whole genome shotgun (WGS) entry which is preliminary data.</text>
</comment>
<dbReference type="PANTHER" id="PTHR42973">
    <property type="entry name" value="BINDING OXIDOREDUCTASE, PUTATIVE (AFU_ORTHOLOGUE AFUA_1G17690)-RELATED"/>
    <property type="match status" value="1"/>
</dbReference>
<feature type="chain" id="PRO_5041978620" description="FAD-binding PCMH-type domain-containing protein" evidence="5">
    <location>
        <begin position="20"/>
        <end position="487"/>
    </location>
</feature>